<proteinExistence type="predicted"/>
<evidence type="ECO:0000313" key="2">
    <source>
        <dbReference type="Proteomes" id="UP000309997"/>
    </source>
</evidence>
<organism evidence="1 2">
    <name type="scientific">Populus alba</name>
    <name type="common">White poplar</name>
    <dbReference type="NCBI Taxonomy" id="43335"/>
    <lineage>
        <taxon>Eukaryota</taxon>
        <taxon>Viridiplantae</taxon>
        <taxon>Streptophyta</taxon>
        <taxon>Embryophyta</taxon>
        <taxon>Tracheophyta</taxon>
        <taxon>Spermatophyta</taxon>
        <taxon>Magnoliopsida</taxon>
        <taxon>eudicotyledons</taxon>
        <taxon>Gunneridae</taxon>
        <taxon>Pentapetalae</taxon>
        <taxon>rosids</taxon>
        <taxon>fabids</taxon>
        <taxon>Malpighiales</taxon>
        <taxon>Salicaceae</taxon>
        <taxon>Saliceae</taxon>
        <taxon>Populus</taxon>
    </lineage>
</organism>
<name>A0ACC4CLB9_POPAL</name>
<evidence type="ECO:0000313" key="1">
    <source>
        <dbReference type="EMBL" id="KAL3598661.1"/>
    </source>
</evidence>
<keyword evidence="2" id="KW-1185">Reference proteome</keyword>
<reference evidence="1 2" key="1">
    <citation type="journal article" date="2024" name="Plant Biotechnol. J.">
        <title>Genome and CRISPR/Cas9 system of a widespread forest tree (Populus alba) in the world.</title>
        <authorList>
            <person name="Liu Y.J."/>
            <person name="Jiang P.F."/>
            <person name="Han X.M."/>
            <person name="Li X.Y."/>
            <person name="Wang H.M."/>
            <person name="Wang Y.J."/>
            <person name="Wang X.X."/>
            <person name="Zeng Q.Y."/>
        </authorList>
    </citation>
    <scope>NUCLEOTIDE SEQUENCE [LARGE SCALE GENOMIC DNA]</scope>
    <source>
        <strain evidence="2">cv. PAL-ZL1</strain>
    </source>
</reference>
<accession>A0ACC4CLB9</accession>
<comment type="caution">
    <text evidence="1">The sequence shown here is derived from an EMBL/GenBank/DDBJ whole genome shotgun (WGS) entry which is preliminary data.</text>
</comment>
<dbReference type="Proteomes" id="UP000309997">
    <property type="component" value="Unassembled WGS sequence"/>
</dbReference>
<dbReference type="EMBL" id="RCHU02000003">
    <property type="protein sequence ID" value="KAL3598661.1"/>
    <property type="molecule type" value="Genomic_DNA"/>
</dbReference>
<gene>
    <name evidence="1" type="ORF">D5086_006579</name>
</gene>
<protein>
    <submittedName>
        <fullName evidence="1">Uncharacterized protein</fullName>
    </submittedName>
</protein>
<sequence length="960" mass="108816">MERNQMNGRVSPSSSTDCGGTARFTASPFQPNYSSRAVQEALEHLASIDLIELCSEAKVERCRATRDLRSCGRYVQYVLNSCSHASLCSECSQRCDICPICRIPIPKTGIRLRPRLYYECIESGLVSKRCDERFQEKEDADNELTTDVQRLYSLFDVALENNLVSLICHYVTDVCMDESAVSSDPVIAFLLDEVVVKDWCKRMFKNIIAELQGIYNLETEEMKTRLSLLLKLSVHLVGISNVLEVLELSFKDSLSAQLHDLQLLQENILKAKQHMEIIAWCVRHHFLENVGSRYSNLSSWRTVVLDRKSAAIKRSWPDVPNQSAESSMQAGSLFIEDALANLEIDQGHMQGKGEESELALLLKDGRLFFRSKLEGFAVCYPFENLRAAADVLFLHGSSDLVLAKQAIFLYYLFDRHWAMPDESWRHIVDDFSATFGITRHSLLESLTFYLLDDHTEAALQEACNILPEISGPSTHPKIAQVLLERKNPETALMVLRWSGHDGSQMVSLNDAVTAVRIRVQCALLTEAFMHQRMLCTKVREKKFKARPPRDASDDLKGECRTWENWVEILVNEICCLCIKNNLVDRMISLPWNLDEEKYLHKCLLDYAFHDPSTTIGSLLVVFYLQRYRYVEAYHVHSKLQGVEQEFISKNSLSEEVLSRMRSASHHRRELAAQSIKLLPKIQQEQLKTGKLSPEIHNTSGEEVEIQERADLPLAQEPKSSSLLISLPADSSLVSQTNNNVTVKPAALKTPPRFGASIKSPHLEMGNYDSSSVLHQRLFSTPERTQKYQVSFNKNFKLDGISTPGIHQGSHMKTTPLKETSRTSLEVLPNSNLHHSLFDEISPEREQNGFPKQLRNTTPPYSHRITANPVAMSGSNNGLPNDKNDRSRNKGSIGDPKDIAWSDREEFIVDEREVNDGLRWRTDETSDEEEEHIPERIVGVGASDILWSLLSGSVTSRKCMS</sequence>